<name>A0A9J5WQF2_SOLCO</name>
<dbReference type="Pfam" id="PF09331">
    <property type="entry name" value="DUF1985"/>
    <property type="match status" value="1"/>
</dbReference>
<protein>
    <recommendedName>
        <fullName evidence="2">DUF1985 domain-containing protein</fullName>
    </recommendedName>
</protein>
<dbReference type="OrthoDB" id="10468108at2759"/>
<dbReference type="InterPro" id="IPR015410">
    <property type="entry name" value="DUF1985"/>
</dbReference>
<accession>A0A9J5WQF2</accession>
<feature type="region of interest" description="Disordered" evidence="1">
    <location>
        <begin position="210"/>
        <end position="239"/>
    </location>
</feature>
<evidence type="ECO:0000313" key="4">
    <source>
        <dbReference type="Proteomes" id="UP000824120"/>
    </source>
</evidence>
<sequence length="472" mass="54564">MDFTYPDSKSSRLVERYFPGPTYNVNKGRLVDRFIMGGWDNTNDPLLIAILYFIHPFVFSQLGDATIPIEDFLMVEDGNYQQFPWGQLVFTKLMKSFRKEYKPDKQMYRLNGFPYAPNIWIAIKEGNCIPRICNWKVVAAKPKFEMFMETIFTENDCSNIQPTPEEIRSLDLPDTVMYLQLNQIHQMLIMRRCNQRRIYTTPKRRKVAHLPKTNVLKATQPDEQPNQPFQTPNSQLPQADNVSVVPHDLVFQRIDWECAGLEEDYMKCYVDNKIGALKALIKENHFELMKTVGAKDNKIRGISMPHIVDDSVEKGNVDPQPTSDKFFQQPISPIRMDFATVDHDINVPIVEVEQQHGTDAKDAKVLPITHHSDFSKNEILRDKEMEDATVEATELDSIERQLPTQLLVKEPAHNLDTKTPAPRNIISSKIMQSPYLTSFESSDKGKEKIDDDIRPYTLHSMIFASHINSRHF</sequence>
<gene>
    <name evidence="3" type="ORF">H5410_057522</name>
</gene>
<organism evidence="3 4">
    <name type="scientific">Solanum commersonii</name>
    <name type="common">Commerson's wild potato</name>
    <name type="synonym">Commerson's nightshade</name>
    <dbReference type="NCBI Taxonomy" id="4109"/>
    <lineage>
        <taxon>Eukaryota</taxon>
        <taxon>Viridiplantae</taxon>
        <taxon>Streptophyta</taxon>
        <taxon>Embryophyta</taxon>
        <taxon>Tracheophyta</taxon>
        <taxon>Spermatophyta</taxon>
        <taxon>Magnoliopsida</taxon>
        <taxon>eudicotyledons</taxon>
        <taxon>Gunneridae</taxon>
        <taxon>Pentapetalae</taxon>
        <taxon>asterids</taxon>
        <taxon>lamiids</taxon>
        <taxon>Solanales</taxon>
        <taxon>Solanaceae</taxon>
        <taxon>Solanoideae</taxon>
        <taxon>Solaneae</taxon>
        <taxon>Solanum</taxon>
    </lineage>
</organism>
<dbReference type="AlphaFoldDB" id="A0A9J5WQF2"/>
<evidence type="ECO:0000313" key="3">
    <source>
        <dbReference type="EMBL" id="KAG5577388.1"/>
    </source>
</evidence>
<evidence type="ECO:0000256" key="1">
    <source>
        <dbReference type="SAM" id="MobiDB-lite"/>
    </source>
</evidence>
<dbReference type="Proteomes" id="UP000824120">
    <property type="component" value="Chromosome 11"/>
</dbReference>
<reference evidence="3 4" key="1">
    <citation type="submission" date="2020-09" db="EMBL/GenBank/DDBJ databases">
        <title>De no assembly of potato wild relative species, Solanum commersonii.</title>
        <authorList>
            <person name="Cho K."/>
        </authorList>
    </citation>
    <scope>NUCLEOTIDE SEQUENCE [LARGE SCALE GENOMIC DNA]</scope>
    <source>
        <strain evidence="3">LZ3.2</strain>
        <tissue evidence="3">Leaf</tissue>
    </source>
</reference>
<evidence type="ECO:0000259" key="2">
    <source>
        <dbReference type="Pfam" id="PF09331"/>
    </source>
</evidence>
<dbReference type="PANTHER" id="PTHR48302">
    <property type="entry name" value="ULP1 PROTEASE FAMILY, C-TERMINAL CATALYTIC DOMAIN CONTAINING PROTEIN"/>
    <property type="match status" value="1"/>
</dbReference>
<keyword evidence="4" id="KW-1185">Reference proteome</keyword>
<comment type="caution">
    <text evidence="3">The sequence shown here is derived from an EMBL/GenBank/DDBJ whole genome shotgun (WGS) entry which is preliminary data.</text>
</comment>
<feature type="domain" description="DUF1985" evidence="2">
    <location>
        <begin position="13"/>
        <end position="96"/>
    </location>
</feature>
<dbReference type="PANTHER" id="PTHR48302:SF2">
    <property type="entry name" value="DUF1985 DOMAIN-CONTAINING PROTEIN"/>
    <property type="match status" value="1"/>
</dbReference>
<feature type="compositionally biased region" description="Polar residues" evidence="1">
    <location>
        <begin position="221"/>
        <end position="239"/>
    </location>
</feature>
<proteinExistence type="predicted"/>
<dbReference type="EMBL" id="JACXVP010000011">
    <property type="protein sequence ID" value="KAG5577388.1"/>
    <property type="molecule type" value="Genomic_DNA"/>
</dbReference>